<evidence type="ECO:0000313" key="1">
    <source>
        <dbReference type="EMBL" id="QPX62579.1"/>
    </source>
</evidence>
<dbReference type="GeneID" id="77923958"/>
<name>A0A7T3KCJ1_9CAUD</name>
<dbReference type="RefSeq" id="YP_010648518.1">
    <property type="nucleotide sequence ID" value="NC_070760.1"/>
</dbReference>
<dbReference type="EMBL" id="MW055913">
    <property type="protein sequence ID" value="QPX62579.1"/>
    <property type="molecule type" value="Genomic_DNA"/>
</dbReference>
<sequence>MGRVLSLDSQNTQGDHMYTGMVRNIHEVLYNLQLVGVVYTPPEEGEDSGNFAWQSCYDAAKAQAKPYVDTDMSGMEFGPEIPGVVDGNSIYLHVIDGDMELEDVLKYTTAQAVSRICGFIAASYWSDAACSYGERL</sequence>
<dbReference type="Proteomes" id="UP000595472">
    <property type="component" value="Segment"/>
</dbReference>
<proteinExistence type="predicted"/>
<keyword evidence="2" id="KW-1185">Reference proteome</keyword>
<organism evidence="1 2">
    <name type="scientific">Arthrobacter phage Wollypog</name>
    <dbReference type="NCBI Taxonomy" id="2790985"/>
    <lineage>
        <taxon>Viruses</taxon>
        <taxon>Duplodnaviria</taxon>
        <taxon>Heunggongvirae</taxon>
        <taxon>Uroviricota</taxon>
        <taxon>Caudoviricetes</taxon>
        <taxon>Wollypogvirus</taxon>
        <taxon>Wollypogvirus wollypog</taxon>
    </lineage>
</organism>
<gene>
    <name evidence="1" type="primary">27</name>
    <name evidence="1" type="ORF">SEA_WOLLYPOG_27</name>
</gene>
<protein>
    <submittedName>
        <fullName evidence="1">Uncharacterized protein</fullName>
    </submittedName>
</protein>
<accession>A0A7T3KCJ1</accession>
<reference evidence="1 2" key="1">
    <citation type="submission" date="2020-10" db="EMBL/GenBank/DDBJ databases">
        <authorList>
            <person name="Abad L.A."/>
            <person name="Alter J."/>
            <person name="Becerra C.Y."/>
            <person name="Boehle J."/>
            <person name="Bustos B."/>
            <person name="Connatser B.I."/>
            <person name="Cutright B."/>
            <person name="Gavin J."/>
            <person name="Gomez A.P."/>
            <person name="Grabar K."/>
            <person name="Hur E.Y."/>
            <person name="Ioh M.T."/>
            <person name="Joya-Campos L."/>
            <person name="Lauhon H.N."/>
            <person name="Lee S."/>
            <person name="Maranan R.T."/>
            <person name="Park Y.G."/>
            <person name="Priest M."/>
            <person name="Samuels S.O."/>
            <person name="Sarameh Y.J."/>
            <person name="Schreiber J.M."/>
            <person name="Shepard L."/>
            <person name="Sheth K.J."/>
            <person name="Silva C.A."/>
            <person name="Smyers G.M."/>
            <person name="Tam S."/>
            <person name="Tamura C.M."/>
            <person name="Wucher D.E."/>
            <person name="Donachie S.P."/>
            <person name="Reed F.A."/>
            <person name="Palecanda S."/>
            <person name="Chong R.A."/>
            <person name="Porter M.L."/>
            <person name="Garlena R.A."/>
            <person name="Russell D.A."/>
            <person name="Jacobs-Sera D."/>
            <person name="Hatfull G.F."/>
        </authorList>
    </citation>
    <scope>NUCLEOTIDE SEQUENCE [LARGE SCALE GENOMIC DNA]</scope>
</reference>
<evidence type="ECO:0000313" key="2">
    <source>
        <dbReference type="Proteomes" id="UP000595472"/>
    </source>
</evidence>
<dbReference type="KEGG" id="vg:77923958"/>